<dbReference type="GO" id="GO:0008810">
    <property type="term" value="F:cellulase activity"/>
    <property type="evidence" value="ECO:0007669"/>
    <property type="project" value="UniProtKB-EC"/>
</dbReference>
<name>A0A1Y1V855_9FUNG</name>
<keyword evidence="7" id="KW-0326">Glycosidase</keyword>
<reference evidence="12 13" key="1">
    <citation type="submission" date="2016-08" db="EMBL/GenBank/DDBJ databases">
        <title>Genomes of anaerobic fungi encode conserved fungal cellulosomes for biomass hydrolysis.</title>
        <authorList>
            <consortium name="DOE Joint Genome Institute"/>
            <person name="Haitjema C.H."/>
            <person name="Gilmore S.P."/>
            <person name="Henske J.K."/>
            <person name="Solomon K.V."/>
            <person name="De Groot R."/>
            <person name="Kuo A."/>
            <person name="Mondo S.J."/>
            <person name="Salamov A.A."/>
            <person name="Labutti K."/>
            <person name="Zhao Z."/>
            <person name="Chiniquy J."/>
            <person name="Barry K."/>
            <person name="Brewer H.M."/>
            <person name="Purvine S.O."/>
            <person name="Wright A.T."/>
            <person name="Boxma B."/>
            <person name="Van Alen T."/>
            <person name="Hackstein J.H."/>
            <person name="Baker S.E."/>
            <person name="Grigoriev I.V."/>
            <person name="O'Malley M.A."/>
        </authorList>
    </citation>
    <scope>NUCLEOTIDE SEQUENCE [LARGE SCALE GENOMIC DNA]</scope>
    <source>
        <strain evidence="13">finn</strain>
    </source>
</reference>
<evidence type="ECO:0000256" key="2">
    <source>
        <dbReference type="ARBA" id="ARBA00007072"/>
    </source>
</evidence>
<comment type="caution">
    <text evidence="12">The sequence shown here is derived from an EMBL/GenBank/DDBJ whole genome shotgun (WGS) entry which is preliminary data.</text>
</comment>
<feature type="signal peptide" evidence="10">
    <location>
        <begin position="1"/>
        <end position="18"/>
    </location>
</feature>
<evidence type="ECO:0000256" key="6">
    <source>
        <dbReference type="ARBA" id="ARBA00023277"/>
    </source>
</evidence>
<accession>A0A1Y1V855</accession>
<feature type="region of interest" description="Disordered" evidence="9">
    <location>
        <begin position="471"/>
        <end position="499"/>
    </location>
</feature>
<keyword evidence="8" id="KW-0624">Polysaccharide degradation</keyword>
<sequence length="499" mass="55557">MKFLSILTVAAAASSALAASQDYARHLELNFLFYEAQRSGPLPATNRIPWRGDSGLNHGADVGVDLTGGYYDAGDNVKFNFPQAFSMTALSWMGIEFASGVEMAGQTQYLKDTVKWGCDYLLKCHEKGTDVFYMQVGDGDIDHQYWKAVEDIDYPTPAFFVNSTNPGTEVTGETAAAFAAASILFKESDPDYSSTLLDQALEWYEFADKYQADYSVSVPKAANYYKSWNGYNDELAWAAIWLYRALGDESYLQKAMSLVSDYQLNEVGIDWDSKYQGVIVILAQLGIDEYVQKVENWVREICTNGKFSPGGMYINRDSEWGSLRRATSMAASLIYYTKNLPEGSELRELAKTFAKSQADYVQGNNPLGVDFIVGADASSPRSVHHRSASGASCMECEPTVNEHIIYGALAGGPDVNDQWLDYRPDYQKNEIALDYNVCYAAVCAYLIEEGLNIEDPIPVWEFDYRINTDVDSSDDEEIEVDISQVTEADNDSSCDEDDE</sequence>
<evidence type="ECO:0000256" key="3">
    <source>
        <dbReference type="ARBA" id="ARBA00012601"/>
    </source>
</evidence>
<dbReference type="SUPFAM" id="SSF48208">
    <property type="entry name" value="Six-hairpin glycosidases"/>
    <property type="match status" value="1"/>
</dbReference>
<reference evidence="12 13" key="2">
    <citation type="submission" date="2016-08" db="EMBL/GenBank/DDBJ databases">
        <title>Pervasive Adenine N6-methylation of Active Genes in Fungi.</title>
        <authorList>
            <consortium name="DOE Joint Genome Institute"/>
            <person name="Mondo S.J."/>
            <person name="Dannebaum R.O."/>
            <person name="Kuo R.C."/>
            <person name="Labutti K."/>
            <person name="Haridas S."/>
            <person name="Kuo A."/>
            <person name="Salamov A."/>
            <person name="Ahrendt S.R."/>
            <person name="Lipzen A."/>
            <person name="Sullivan W."/>
            <person name="Andreopoulos W.B."/>
            <person name="Clum A."/>
            <person name="Lindquist E."/>
            <person name="Daum C."/>
            <person name="Ramamoorthy G.K."/>
            <person name="Gryganskyi A."/>
            <person name="Culley D."/>
            <person name="Magnuson J.K."/>
            <person name="James T.Y."/>
            <person name="O'Malley M.A."/>
            <person name="Stajich J.E."/>
            <person name="Spatafora J.W."/>
            <person name="Visel A."/>
            <person name="Grigoriev I.V."/>
        </authorList>
    </citation>
    <scope>NUCLEOTIDE SEQUENCE [LARGE SCALE GENOMIC DNA]</scope>
    <source>
        <strain evidence="13">finn</strain>
    </source>
</reference>
<feature type="compositionally biased region" description="Acidic residues" evidence="9">
    <location>
        <begin position="471"/>
        <end position="480"/>
    </location>
</feature>
<keyword evidence="10" id="KW-0732">Signal</keyword>
<dbReference type="InterPro" id="IPR008928">
    <property type="entry name" value="6-hairpin_glycosidase_sf"/>
</dbReference>
<keyword evidence="5" id="KW-0136">Cellulose degradation</keyword>
<organism evidence="12 13">
    <name type="scientific">Piromyces finnis</name>
    <dbReference type="NCBI Taxonomy" id="1754191"/>
    <lineage>
        <taxon>Eukaryota</taxon>
        <taxon>Fungi</taxon>
        <taxon>Fungi incertae sedis</taxon>
        <taxon>Chytridiomycota</taxon>
        <taxon>Chytridiomycota incertae sedis</taxon>
        <taxon>Neocallimastigomycetes</taxon>
        <taxon>Neocallimastigales</taxon>
        <taxon>Neocallimastigaceae</taxon>
        <taxon>Piromyces</taxon>
    </lineage>
</organism>
<dbReference type="AlphaFoldDB" id="A0A1Y1V855"/>
<evidence type="ECO:0000313" key="13">
    <source>
        <dbReference type="Proteomes" id="UP000193719"/>
    </source>
</evidence>
<dbReference type="GO" id="GO:0030245">
    <property type="term" value="P:cellulose catabolic process"/>
    <property type="evidence" value="ECO:0007669"/>
    <property type="project" value="UniProtKB-KW"/>
</dbReference>
<evidence type="ECO:0000256" key="4">
    <source>
        <dbReference type="ARBA" id="ARBA00022801"/>
    </source>
</evidence>
<evidence type="ECO:0000313" key="12">
    <source>
        <dbReference type="EMBL" id="ORX49358.1"/>
    </source>
</evidence>
<feature type="domain" description="Glycoside hydrolase family 9" evidence="11">
    <location>
        <begin position="23"/>
        <end position="442"/>
    </location>
</feature>
<dbReference type="Gene3D" id="1.50.10.10">
    <property type="match status" value="1"/>
</dbReference>
<comment type="similarity">
    <text evidence="2">Belongs to the glycosyl hydrolase 9 (cellulase E) family.</text>
</comment>
<evidence type="ECO:0000256" key="1">
    <source>
        <dbReference type="ARBA" id="ARBA00000966"/>
    </source>
</evidence>
<evidence type="ECO:0000256" key="10">
    <source>
        <dbReference type="SAM" id="SignalP"/>
    </source>
</evidence>
<dbReference type="STRING" id="1754191.A0A1Y1V855"/>
<comment type="catalytic activity">
    <reaction evidence="1">
        <text>Endohydrolysis of (1-&gt;4)-beta-D-glucosidic linkages in cellulose, lichenin and cereal beta-D-glucans.</text>
        <dbReference type="EC" id="3.2.1.4"/>
    </reaction>
</comment>
<dbReference type="EMBL" id="MCFH01000024">
    <property type="protein sequence ID" value="ORX49358.1"/>
    <property type="molecule type" value="Genomic_DNA"/>
</dbReference>
<protein>
    <recommendedName>
        <fullName evidence="3">cellulase</fullName>
        <ecNumber evidence="3">3.2.1.4</ecNumber>
    </recommendedName>
</protein>
<dbReference type="InterPro" id="IPR012341">
    <property type="entry name" value="6hp_glycosidase-like_sf"/>
</dbReference>
<dbReference type="OrthoDB" id="10257085at2759"/>
<evidence type="ECO:0000256" key="8">
    <source>
        <dbReference type="ARBA" id="ARBA00023326"/>
    </source>
</evidence>
<gene>
    <name evidence="12" type="ORF">BCR36DRAFT_412872</name>
</gene>
<dbReference type="EC" id="3.2.1.4" evidence="3"/>
<evidence type="ECO:0000256" key="5">
    <source>
        <dbReference type="ARBA" id="ARBA00023001"/>
    </source>
</evidence>
<dbReference type="Proteomes" id="UP000193719">
    <property type="component" value="Unassembled WGS sequence"/>
</dbReference>
<feature type="compositionally biased region" description="Acidic residues" evidence="9">
    <location>
        <begin position="488"/>
        <end position="499"/>
    </location>
</feature>
<dbReference type="Pfam" id="PF00759">
    <property type="entry name" value="Glyco_hydro_9"/>
    <property type="match status" value="1"/>
</dbReference>
<dbReference type="PANTHER" id="PTHR22298">
    <property type="entry name" value="ENDO-1,4-BETA-GLUCANASE"/>
    <property type="match status" value="1"/>
</dbReference>
<evidence type="ECO:0000259" key="11">
    <source>
        <dbReference type="Pfam" id="PF00759"/>
    </source>
</evidence>
<evidence type="ECO:0000256" key="9">
    <source>
        <dbReference type="SAM" id="MobiDB-lite"/>
    </source>
</evidence>
<evidence type="ECO:0000256" key="7">
    <source>
        <dbReference type="ARBA" id="ARBA00023295"/>
    </source>
</evidence>
<keyword evidence="4 12" id="KW-0378">Hydrolase</keyword>
<feature type="chain" id="PRO_5013344962" description="cellulase" evidence="10">
    <location>
        <begin position="19"/>
        <end position="499"/>
    </location>
</feature>
<keyword evidence="13" id="KW-1185">Reference proteome</keyword>
<keyword evidence="6" id="KW-0119">Carbohydrate metabolism</keyword>
<dbReference type="InterPro" id="IPR001701">
    <property type="entry name" value="Glyco_hydro_9"/>
</dbReference>
<proteinExistence type="inferred from homology"/>